<feature type="transmembrane region" description="Helical" evidence="1">
    <location>
        <begin position="153"/>
        <end position="175"/>
    </location>
</feature>
<sequence>MTVGWTIFEILINIYQSVIYLLFLKKCVPITRPSRLADCLCVVACAGFLTLYLFFDIPFTDSFNVIIYFLYLRYVSNERWYALGIWAIVKEVIVVATVGLMLALSRTLTSATHEMLMEPGALRLLFVASTNLVLFLVLFIFSRRIQRNGSPLAVPALLFFLGINISIFFAIEMLFSIQILSFSDTDWHIFAAYGGMIACSILSVFLYHMMTDVVHKQNQSQMALNHAQLTRQHQLELTDIYQETIARQHDFKHQMQTLEQLVAQGNAQAAKEYLDEYRKKVQSTQRYITGSIPVDALLASKSPAYKQHHISFYLEPYPLSDLPIDEVDFCTIVGNLLDNAIEGVNRIQNKHTKRVIRLSFHRIWDTFIIRCENNMEPGTLRRQAAVFLSSKTKDAAIHGFGIQNIELIAQNADGFCTFETQGHTFIATVTLPYPLPKEDETCGN</sequence>
<comment type="caution">
    <text evidence="3">The sequence shown here is derived from an EMBL/GenBank/DDBJ whole genome shotgun (WGS) entry which is preliminary data.</text>
</comment>
<dbReference type="Pfam" id="PF14501">
    <property type="entry name" value="HATPase_c_5"/>
    <property type="match status" value="1"/>
</dbReference>
<keyword evidence="1" id="KW-1133">Transmembrane helix</keyword>
<evidence type="ECO:0000313" key="4">
    <source>
        <dbReference type="Proteomes" id="UP000782880"/>
    </source>
</evidence>
<dbReference type="InterPro" id="IPR032834">
    <property type="entry name" value="NatK-like_C"/>
</dbReference>
<dbReference type="InterPro" id="IPR036890">
    <property type="entry name" value="HATPase_C_sf"/>
</dbReference>
<reference evidence="3" key="1">
    <citation type="journal article" date="2021" name="PeerJ">
        <title>Extensive microbial diversity within the chicken gut microbiome revealed by metagenomics and culture.</title>
        <authorList>
            <person name="Gilroy R."/>
            <person name="Ravi A."/>
            <person name="Getino M."/>
            <person name="Pursley I."/>
            <person name="Horton D.L."/>
            <person name="Alikhan N.F."/>
            <person name="Baker D."/>
            <person name="Gharbi K."/>
            <person name="Hall N."/>
            <person name="Watson M."/>
            <person name="Adriaenssens E.M."/>
            <person name="Foster-Nyarko E."/>
            <person name="Jarju S."/>
            <person name="Secka A."/>
            <person name="Antonio M."/>
            <person name="Oren A."/>
            <person name="Chaudhuri R.R."/>
            <person name="La Ragione R."/>
            <person name="Hildebrand F."/>
            <person name="Pallen M.J."/>
        </authorList>
    </citation>
    <scope>NUCLEOTIDE SEQUENCE</scope>
    <source>
        <strain evidence="3">ChiBcec21-2208</strain>
    </source>
</reference>
<feature type="transmembrane region" description="Helical" evidence="1">
    <location>
        <begin position="187"/>
        <end position="210"/>
    </location>
</feature>
<dbReference type="PANTHER" id="PTHR40448:SF1">
    <property type="entry name" value="TWO-COMPONENT SENSOR HISTIDINE KINASE"/>
    <property type="match status" value="1"/>
</dbReference>
<keyword evidence="1" id="KW-0812">Transmembrane</keyword>
<dbReference type="CDD" id="cd16935">
    <property type="entry name" value="HATPase_AgrC-ComD-like"/>
    <property type="match status" value="1"/>
</dbReference>
<feature type="transmembrane region" description="Helical" evidence="1">
    <location>
        <begin position="80"/>
        <end position="104"/>
    </location>
</feature>
<dbReference type="Gene3D" id="3.30.565.10">
    <property type="entry name" value="Histidine kinase-like ATPase, C-terminal domain"/>
    <property type="match status" value="1"/>
</dbReference>
<dbReference type="PANTHER" id="PTHR40448">
    <property type="entry name" value="TWO-COMPONENT SENSOR HISTIDINE KINASE"/>
    <property type="match status" value="1"/>
</dbReference>
<evidence type="ECO:0000259" key="2">
    <source>
        <dbReference type="Pfam" id="PF14501"/>
    </source>
</evidence>
<evidence type="ECO:0000313" key="3">
    <source>
        <dbReference type="EMBL" id="HJG27485.1"/>
    </source>
</evidence>
<keyword evidence="1" id="KW-0472">Membrane</keyword>
<dbReference type="EMBL" id="DYVE01000065">
    <property type="protein sequence ID" value="HJG27485.1"/>
    <property type="molecule type" value="Genomic_DNA"/>
</dbReference>
<reference evidence="3" key="2">
    <citation type="submission" date="2021-09" db="EMBL/GenBank/DDBJ databases">
        <authorList>
            <person name="Gilroy R."/>
        </authorList>
    </citation>
    <scope>NUCLEOTIDE SEQUENCE</scope>
    <source>
        <strain evidence="3">ChiBcec21-2208</strain>
    </source>
</reference>
<evidence type="ECO:0000256" key="1">
    <source>
        <dbReference type="SAM" id="Phobius"/>
    </source>
</evidence>
<feature type="transmembrane region" description="Helical" evidence="1">
    <location>
        <begin position="36"/>
        <end position="55"/>
    </location>
</feature>
<dbReference type="GO" id="GO:0042802">
    <property type="term" value="F:identical protein binding"/>
    <property type="evidence" value="ECO:0007669"/>
    <property type="project" value="TreeGrafter"/>
</dbReference>
<name>A0A921IHH8_9FIRM</name>
<dbReference type="SUPFAM" id="SSF55874">
    <property type="entry name" value="ATPase domain of HSP90 chaperone/DNA topoisomerase II/histidine kinase"/>
    <property type="match status" value="1"/>
</dbReference>
<feature type="transmembrane region" description="Helical" evidence="1">
    <location>
        <begin position="124"/>
        <end position="141"/>
    </location>
</feature>
<dbReference type="Proteomes" id="UP000782880">
    <property type="component" value="Unassembled WGS sequence"/>
</dbReference>
<protein>
    <submittedName>
        <fullName evidence="3">GHKL domain-containing protein</fullName>
    </submittedName>
</protein>
<proteinExistence type="predicted"/>
<gene>
    <name evidence="3" type="ORF">K8V20_02400</name>
</gene>
<feature type="transmembrane region" description="Helical" evidence="1">
    <location>
        <begin position="6"/>
        <end position="24"/>
    </location>
</feature>
<feature type="domain" description="Sensor histidine kinase NatK-like C-terminal" evidence="2">
    <location>
        <begin position="327"/>
        <end position="432"/>
    </location>
</feature>
<organism evidence="3 4">
    <name type="scientific">Subdoligranulum variabile</name>
    <dbReference type="NCBI Taxonomy" id="214851"/>
    <lineage>
        <taxon>Bacteria</taxon>
        <taxon>Bacillati</taxon>
        <taxon>Bacillota</taxon>
        <taxon>Clostridia</taxon>
        <taxon>Eubacteriales</taxon>
        <taxon>Oscillospiraceae</taxon>
        <taxon>Subdoligranulum</taxon>
    </lineage>
</organism>
<accession>A0A921IHH8</accession>
<dbReference type="AlphaFoldDB" id="A0A921IHH8"/>